<name>E4PXL5_STAAU</name>
<evidence type="ECO:0000313" key="2">
    <source>
        <dbReference type="EMBL" id="ADM28811.1"/>
    </source>
</evidence>
<accession>E4PXL5</accession>
<geneLocation type="plasmid" evidence="2">
    <name>p18805-P03</name>
</geneLocation>
<keyword evidence="1" id="KW-1133">Transmembrane helix</keyword>
<feature type="transmembrane region" description="Helical" evidence="1">
    <location>
        <begin position="148"/>
        <end position="168"/>
    </location>
</feature>
<dbReference type="Pfam" id="PF12730">
    <property type="entry name" value="ABC2_membrane_4"/>
    <property type="match status" value="1"/>
</dbReference>
<feature type="transmembrane region" description="Helical" evidence="1">
    <location>
        <begin position="220"/>
        <end position="242"/>
    </location>
</feature>
<evidence type="ECO:0000313" key="5">
    <source>
        <dbReference type="EMBL" id="ADM28933.1"/>
    </source>
</evidence>
<dbReference type="EMBL" id="CP002135">
    <property type="protein sequence ID" value="ADM28889.1"/>
    <property type="molecule type" value="Genomic_DNA"/>
</dbReference>
<feature type="transmembrane region" description="Helical" evidence="1">
    <location>
        <begin position="175"/>
        <end position="193"/>
    </location>
</feature>
<gene>
    <name evidence="2" type="ORF">SUA_0028</name>
    <name evidence="3" type="ORF">SUC_0026</name>
    <name evidence="4" type="ORF">SUD_0027p2</name>
    <name evidence="5" type="ORF">SUH_0028p2</name>
    <name evidence="6" type="ORF">SUI_0026p2</name>
    <name evidence="7" type="ORF">SUJ_0027p2</name>
    <name evidence="8" type="ORF">SUK_0027p2</name>
    <name evidence="9" type="ORF">SUP_0027</name>
</gene>
<geneLocation type="plasmid" evidence="4">
    <name>p18807-P03</name>
</geneLocation>
<sequence>MAQLDNLLRTEFIKLKRSYMFLISILGTCVAPFMVVVASFISMRTKVPTPNIVFKQLFEEVSLYHMLIIGPPLYGVIIAYLFGREYIEDTLKNLLIIPISRESFLVSKIILLFLWIQTLSVIAWLLTLMLGMLLHFQGLSQSLIIDSFFTFVIGGVLLWILSPPIIILSIYFKNYVPTIVLTIIITLINLMTANSEHRGLFPWAAVGDISRGTLPNTYPFLLSLIIIIVTSIFSVIILFSYFKKTDIS</sequence>
<evidence type="ECO:0000313" key="6">
    <source>
        <dbReference type="EMBL" id="ADM28975.1"/>
    </source>
</evidence>
<dbReference type="AlphaFoldDB" id="E4PXL5"/>
<dbReference type="EMBL" id="CP002137">
    <property type="protein sequence ID" value="ADM28933.1"/>
    <property type="molecule type" value="Genomic_DNA"/>
</dbReference>
<geneLocation type="plasmid" evidence="6">
    <name>p18809-P03</name>
</geneLocation>
<feature type="transmembrane region" description="Helical" evidence="1">
    <location>
        <begin position="63"/>
        <end position="82"/>
    </location>
</feature>
<dbReference type="EMBL" id="CP002134">
    <property type="protein sequence ID" value="ADM28852.1"/>
    <property type="molecule type" value="Genomic_DNA"/>
</dbReference>
<evidence type="ECO:0000313" key="7">
    <source>
        <dbReference type="EMBL" id="ADM29017.1"/>
    </source>
</evidence>
<geneLocation type="plasmid" evidence="8">
    <name>p18811-P03</name>
</geneLocation>
<keyword evidence="2" id="KW-0614">Plasmid</keyword>
<evidence type="ECO:0000313" key="4">
    <source>
        <dbReference type="EMBL" id="ADM28889.1"/>
    </source>
</evidence>
<proteinExistence type="predicted"/>
<dbReference type="EMBL" id="CP002141">
    <property type="protein sequence ID" value="ADM29017.1"/>
    <property type="molecule type" value="Genomic_DNA"/>
</dbReference>
<dbReference type="EMBL" id="CP002132">
    <property type="protein sequence ID" value="ADM28811.1"/>
    <property type="molecule type" value="Genomic_DNA"/>
</dbReference>
<keyword evidence="1" id="KW-0812">Transmembrane</keyword>
<geneLocation type="plasmid" evidence="7">
    <name>p18810-P03</name>
</geneLocation>
<geneLocation type="plasmid" evidence="3">
    <name>p18806-P03</name>
</geneLocation>
<evidence type="ECO:0000313" key="9">
    <source>
        <dbReference type="EMBL" id="ADM29223.1"/>
    </source>
</evidence>
<evidence type="ECO:0000313" key="3">
    <source>
        <dbReference type="EMBL" id="ADM28852.1"/>
    </source>
</evidence>
<organism evidence="2">
    <name type="scientific">Staphylococcus aureus</name>
    <dbReference type="NCBI Taxonomy" id="1280"/>
    <lineage>
        <taxon>Bacteria</taxon>
        <taxon>Bacillati</taxon>
        <taxon>Bacillota</taxon>
        <taxon>Bacilli</taxon>
        <taxon>Bacillales</taxon>
        <taxon>Staphylococcaceae</taxon>
        <taxon>Staphylococcus</taxon>
    </lineage>
</organism>
<evidence type="ECO:0000313" key="8">
    <source>
        <dbReference type="EMBL" id="ADM29059.1"/>
    </source>
</evidence>
<reference evidence="2" key="1">
    <citation type="journal article" date="2010" name="J. Clin. Microbiol.">
        <title>Complete nucleotide sequence analysis of plasmids in strains of Staphylococcus aureus clone USA300 reveals a high level of identity among isolates with closely related core genome sequences.</title>
        <authorList>
            <person name="Kennedy A.D."/>
            <person name="Porcella S.F."/>
            <person name="Martens C."/>
            <person name="Whitney A.R."/>
            <person name="Braughton K.R."/>
            <person name="Chen L."/>
            <person name="Craig C.T."/>
            <person name="Tenover F.C."/>
            <person name="Kreiswirth B.N."/>
            <person name="Musser J.M."/>
            <person name="Deleo F.R."/>
        </authorList>
    </citation>
    <scope>NUCLEOTIDE SEQUENCE</scope>
    <source>
        <strain evidence="2">18805</strain>
        <strain evidence="3">18806</strain>
        <strain evidence="4">18807</strain>
        <strain evidence="5">18808</strain>
        <strain evidence="6">18809</strain>
        <strain evidence="7">18810</strain>
        <strain evidence="8">18811</strain>
        <strain evidence="9">LAC</strain>
        <plasmid evidence="2">p18805-P03</plasmid>
        <plasmid evidence="3">p18806-P03</plasmid>
        <plasmid evidence="4">p18807-P03</plasmid>
        <plasmid evidence="5">p18808-P03</plasmid>
        <plasmid evidence="6">p18809-P03</plasmid>
        <plasmid evidence="7">p18810-P03</plasmid>
        <plasmid evidence="8">p18811-P03</plasmid>
        <plasmid evidence="9">pLAC-P03</plasmid>
    </source>
</reference>
<protein>
    <submittedName>
        <fullName evidence="2">Bacitracin transport permease protein BCRB</fullName>
    </submittedName>
</protein>
<feature type="transmembrane region" description="Helical" evidence="1">
    <location>
        <begin position="21"/>
        <end position="43"/>
    </location>
</feature>
<keyword evidence="1" id="KW-0472">Membrane</keyword>
<dbReference type="EMBL" id="CP002143">
    <property type="protein sequence ID" value="ADM29059.1"/>
    <property type="molecule type" value="Genomic_DNA"/>
</dbReference>
<dbReference type="EMBL" id="CP002149">
    <property type="protein sequence ID" value="ADM29223.1"/>
    <property type="molecule type" value="Genomic_DNA"/>
</dbReference>
<geneLocation type="plasmid" evidence="5">
    <name>p18808-P03</name>
</geneLocation>
<geneLocation type="plasmid" evidence="9">
    <name>pLAC-P03</name>
</geneLocation>
<dbReference type="EMBL" id="CP002139">
    <property type="protein sequence ID" value="ADM28975.1"/>
    <property type="molecule type" value="Genomic_DNA"/>
</dbReference>
<feature type="transmembrane region" description="Helical" evidence="1">
    <location>
        <begin position="109"/>
        <end position="136"/>
    </location>
</feature>
<evidence type="ECO:0000256" key="1">
    <source>
        <dbReference type="SAM" id="Phobius"/>
    </source>
</evidence>